<organism evidence="1 2">
    <name type="scientific">Caerostris extrusa</name>
    <name type="common">Bark spider</name>
    <name type="synonym">Caerostris bankana</name>
    <dbReference type="NCBI Taxonomy" id="172846"/>
    <lineage>
        <taxon>Eukaryota</taxon>
        <taxon>Metazoa</taxon>
        <taxon>Ecdysozoa</taxon>
        <taxon>Arthropoda</taxon>
        <taxon>Chelicerata</taxon>
        <taxon>Arachnida</taxon>
        <taxon>Araneae</taxon>
        <taxon>Araneomorphae</taxon>
        <taxon>Entelegynae</taxon>
        <taxon>Araneoidea</taxon>
        <taxon>Araneidae</taxon>
        <taxon>Caerostris</taxon>
    </lineage>
</organism>
<comment type="caution">
    <text evidence="1">The sequence shown here is derived from an EMBL/GenBank/DDBJ whole genome shotgun (WGS) entry which is preliminary data.</text>
</comment>
<keyword evidence="2" id="KW-1185">Reference proteome</keyword>
<proteinExistence type="predicted"/>
<dbReference type="Proteomes" id="UP001054945">
    <property type="component" value="Unassembled WGS sequence"/>
</dbReference>
<reference evidence="1 2" key="1">
    <citation type="submission" date="2021-06" db="EMBL/GenBank/DDBJ databases">
        <title>Caerostris extrusa draft genome.</title>
        <authorList>
            <person name="Kono N."/>
            <person name="Arakawa K."/>
        </authorList>
    </citation>
    <scope>NUCLEOTIDE SEQUENCE [LARGE SCALE GENOMIC DNA]</scope>
</reference>
<dbReference type="AlphaFoldDB" id="A0AAV4SNN3"/>
<sequence>MHNLVAGDKLLHDTLSDRPELAAVMPVRQMRRFQNRERLLLTLLSGGRVSGKGSKSVAWEVVIALSSLSVFRDLWSACLHAPGRNGFRISKVLDGSGSLLERNGGKLLKGLRASLTEEREVLFAHRILFCLKWKQLLCKIRGWKEKESQREAFIYRGLE</sequence>
<gene>
    <name evidence="1" type="ORF">CEXT_615881</name>
</gene>
<protein>
    <submittedName>
        <fullName evidence="1">Uncharacterized protein</fullName>
    </submittedName>
</protein>
<evidence type="ECO:0000313" key="1">
    <source>
        <dbReference type="EMBL" id="GIY33977.1"/>
    </source>
</evidence>
<accession>A0AAV4SNN3</accession>
<dbReference type="EMBL" id="BPLR01009712">
    <property type="protein sequence ID" value="GIY33977.1"/>
    <property type="molecule type" value="Genomic_DNA"/>
</dbReference>
<evidence type="ECO:0000313" key="2">
    <source>
        <dbReference type="Proteomes" id="UP001054945"/>
    </source>
</evidence>
<name>A0AAV4SNN3_CAEEX</name>